<organism evidence="2 3">
    <name type="scientific">Brassica cretica</name>
    <name type="common">Mustard</name>
    <dbReference type="NCBI Taxonomy" id="69181"/>
    <lineage>
        <taxon>Eukaryota</taxon>
        <taxon>Viridiplantae</taxon>
        <taxon>Streptophyta</taxon>
        <taxon>Embryophyta</taxon>
        <taxon>Tracheophyta</taxon>
        <taxon>Spermatophyta</taxon>
        <taxon>Magnoliopsida</taxon>
        <taxon>eudicotyledons</taxon>
        <taxon>Gunneridae</taxon>
        <taxon>Pentapetalae</taxon>
        <taxon>rosids</taxon>
        <taxon>malvids</taxon>
        <taxon>Brassicales</taxon>
        <taxon>Brassicaceae</taxon>
        <taxon>Brassiceae</taxon>
        <taxon>Brassica</taxon>
    </lineage>
</organism>
<sequence length="74" mass="8450">MAEIQPQAPTRPRHPRLRQERHRVRDEPRESGRRLEPQASETRHVETRRTCTGGIAHLDITTLLNVASGRHLGG</sequence>
<reference evidence="2 3" key="1">
    <citation type="journal article" date="2020" name="BMC Genomics">
        <title>Intraspecific diversification of the crop wild relative Brassica cretica Lam. using demographic model selection.</title>
        <authorList>
            <person name="Kioukis A."/>
            <person name="Michalopoulou V.A."/>
            <person name="Briers L."/>
            <person name="Pirintsos S."/>
            <person name="Studholme D.J."/>
            <person name="Pavlidis P."/>
            <person name="Sarris P.F."/>
        </authorList>
    </citation>
    <scope>NUCLEOTIDE SEQUENCE [LARGE SCALE GENOMIC DNA]</scope>
    <source>
        <strain evidence="3">cv. PFS-1207/04</strain>
    </source>
</reference>
<name>A0ABQ7ATV7_BRACR</name>
<keyword evidence="3" id="KW-1185">Reference proteome</keyword>
<evidence type="ECO:0000313" key="2">
    <source>
        <dbReference type="EMBL" id="KAF3517800.1"/>
    </source>
</evidence>
<comment type="caution">
    <text evidence="2">The sequence shown here is derived from an EMBL/GenBank/DDBJ whole genome shotgun (WGS) entry which is preliminary data.</text>
</comment>
<evidence type="ECO:0000313" key="3">
    <source>
        <dbReference type="Proteomes" id="UP000266723"/>
    </source>
</evidence>
<feature type="compositionally biased region" description="Basic and acidic residues" evidence="1">
    <location>
        <begin position="23"/>
        <end position="46"/>
    </location>
</feature>
<dbReference type="EMBL" id="QGKV02001556">
    <property type="protein sequence ID" value="KAF3517800.1"/>
    <property type="molecule type" value="Genomic_DNA"/>
</dbReference>
<feature type="compositionally biased region" description="Basic residues" evidence="1">
    <location>
        <begin position="11"/>
        <end position="22"/>
    </location>
</feature>
<accession>A0ABQ7ATV7</accession>
<gene>
    <name evidence="2" type="ORF">DY000_02060064</name>
</gene>
<proteinExistence type="predicted"/>
<dbReference type="Proteomes" id="UP000266723">
    <property type="component" value="Unassembled WGS sequence"/>
</dbReference>
<protein>
    <submittedName>
        <fullName evidence="2">Uncharacterized protein</fullName>
    </submittedName>
</protein>
<feature type="region of interest" description="Disordered" evidence="1">
    <location>
        <begin position="1"/>
        <end position="46"/>
    </location>
</feature>
<evidence type="ECO:0000256" key="1">
    <source>
        <dbReference type="SAM" id="MobiDB-lite"/>
    </source>
</evidence>